<evidence type="ECO:0000313" key="5">
    <source>
        <dbReference type="EMBL" id="KAA0185988.1"/>
    </source>
</evidence>
<sequence>MVAKDREFREAQRKHKREEEEAARKKKAAAAAAVATAAAAAAVSRSPHIATHSEEPPKKGFRSPETGEQKCASLSNDLNSVSTDKHTPVPSDSCSASVDLEERLRVLRVCKPKPANPAIPKSSEVVDPILLQPPQVSALPVVDCPVQPNQHAPETIIPRCGSAQAHLDSIRVSPVVSNRKPTSRTSVESSVAGFSGLVKPSEIFPSCHERPLGLRNLGNTCYMNAVIQSLSHTRALVTFFLRCLHKELTNFSNPLGYGGAVSAQFQRLFTAVWSAADCTPELTQFKNVVSKHCSTFAGSDQQDSLEFLLFLLDGLHEDMNEARKGTSAVTQSGEQADEDNENLEPRQRAALAWERHLGANKSVIVSSFQVC</sequence>
<dbReference type="OrthoDB" id="292964at2759"/>
<organism evidence="5 6">
    <name type="scientific">Fasciolopsis buskii</name>
    <dbReference type="NCBI Taxonomy" id="27845"/>
    <lineage>
        <taxon>Eukaryota</taxon>
        <taxon>Metazoa</taxon>
        <taxon>Spiralia</taxon>
        <taxon>Lophotrochozoa</taxon>
        <taxon>Platyhelminthes</taxon>
        <taxon>Trematoda</taxon>
        <taxon>Digenea</taxon>
        <taxon>Plagiorchiida</taxon>
        <taxon>Echinostomata</taxon>
        <taxon>Echinostomatoidea</taxon>
        <taxon>Fasciolidae</taxon>
        <taxon>Fasciolopsis</taxon>
    </lineage>
</organism>
<accession>A0A8E0VG23</accession>
<feature type="compositionally biased region" description="Basic and acidic residues" evidence="3">
    <location>
        <begin position="1"/>
        <end position="23"/>
    </location>
</feature>
<feature type="compositionally biased region" description="Low complexity" evidence="3">
    <location>
        <begin position="29"/>
        <end position="42"/>
    </location>
</feature>
<dbReference type="InterPro" id="IPR001394">
    <property type="entry name" value="Peptidase_C19_UCH"/>
</dbReference>
<dbReference type="EC" id="3.4.19.12" evidence="2"/>
<dbReference type="GO" id="GO:0016579">
    <property type="term" value="P:protein deubiquitination"/>
    <property type="evidence" value="ECO:0007669"/>
    <property type="project" value="InterPro"/>
</dbReference>
<dbReference type="Gene3D" id="3.90.70.10">
    <property type="entry name" value="Cysteine proteinases"/>
    <property type="match status" value="1"/>
</dbReference>
<dbReference type="InterPro" id="IPR018200">
    <property type="entry name" value="USP_CS"/>
</dbReference>
<dbReference type="GO" id="GO:0004843">
    <property type="term" value="F:cysteine-type deubiquitinase activity"/>
    <property type="evidence" value="ECO:0007669"/>
    <property type="project" value="UniProtKB-EC"/>
</dbReference>
<dbReference type="SUPFAM" id="SSF54001">
    <property type="entry name" value="Cysteine proteinases"/>
    <property type="match status" value="1"/>
</dbReference>
<dbReference type="PROSITE" id="PS00972">
    <property type="entry name" value="USP_1"/>
    <property type="match status" value="1"/>
</dbReference>
<feature type="region of interest" description="Disordered" evidence="3">
    <location>
        <begin position="322"/>
        <end position="343"/>
    </location>
</feature>
<feature type="region of interest" description="Disordered" evidence="3">
    <location>
        <begin position="1"/>
        <end position="72"/>
    </location>
</feature>
<gene>
    <name evidence="5" type="ORF">FBUS_10431</name>
</gene>
<proteinExistence type="predicted"/>
<dbReference type="AlphaFoldDB" id="A0A8E0VG23"/>
<dbReference type="PANTHER" id="PTHR21646">
    <property type="entry name" value="UBIQUITIN CARBOXYL-TERMINAL HYDROLASE"/>
    <property type="match status" value="1"/>
</dbReference>
<dbReference type="Proteomes" id="UP000728185">
    <property type="component" value="Unassembled WGS sequence"/>
</dbReference>
<reference evidence="5" key="1">
    <citation type="submission" date="2019-05" db="EMBL/GenBank/DDBJ databases">
        <title>Annotation for the trematode Fasciolopsis buski.</title>
        <authorList>
            <person name="Choi Y.-J."/>
        </authorList>
    </citation>
    <scope>NUCLEOTIDE SEQUENCE</scope>
    <source>
        <strain evidence="5">HT</strain>
        <tissue evidence="5">Whole worm</tissue>
    </source>
</reference>
<dbReference type="Pfam" id="PF00443">
    <property type="entry name" value="UCH"/>
    <property type="match status" value="1"/>
</dbReference>
<evidence type="ECO:0000313" key="6">
    <source>
        <dbReference type="Proteomes" id="UP000728185"/>
    </source>
</evidence>
<dbReference type="InterPro" id="IPR038765">
    <property type="entry name" value="Papain-like_cys_pep_sf"/>
</dbReference>
<dbReference type="InterPro" id="IPR050185">
    <property type="entry name" value="Ub_carboxyl-term_hydrolase"/>
</dbReference>
<dbReference type="PROSITE" id="PS50235">
    <property type="entry name" value="USP_3"/>
    <property type="match status" value="1"/>
</dbReference>
<evidence type="ECO:0000256" key="2">
    <source>
        <dbReference type="ARBA" id="ARBA00012759"/>
    </source>
</evidence>
<keyword evidence="6" id="KW-1185">Reference proteome</keyword>
<comment type="caution">
    <text evidence="5">The sequence shown here is derived from an EMBL/GenBank/DDBJ whole genome shotgun (WGS) entry which is preliminary data.</text>
</comment>
<comment type="catalytic activity">
    <reaction evidence="1">
        <text>Thiol-dependent hydrolysis of ester, thioester, amide, peptide and isopeptide bonds formed by the C-terminal Gly of ubiquitin (a 76-residue protein attached to proteins as an intracellular targeting signal).</text>
        <dbReference type="EC" id="3.4.19.12"/>
    </reaction>
</comment>
<evidence type="ECO:0000256" key="3">
    <source>
        <dbReference type="SAM" id="MobiDB-lite"/>
    </source>
</evidence>
<protein>
    <recommendedName>
        <fullName evidence="2">ubiquitinyl hydrolase 1</fullName>
        <ecNumber evidence="2">3.4.19.12</ecNumber>
    </recommendedName>
</protein>
<dbReference type="EMBL" id="LUCM01010046">
    <property type="protein sequence ID" value="KAA0185988.1"/>
    <property type="molecule type" value="Genomic_DNA"/>
</dbReference>
<evidence type="ECO:0000256" key="1">
    <source>
        <dbReference type="ARBA" id="ARBA00000707"/>
    </source>
</evidence>
<dbReference type="InterPro" id="IPR028889">
    <property type="entry name" value="USP"/>
</dbReference>
<evidence type="ECO:0000259" key="4">
    <source>
        <dbReference type="PROSITE" id="PS50235"/>
    </source>
</evidence>
<name>A0A8E0VG23_9TREM</name>
<feature type="domain" description="USP" evidence="4">
    <location>
        <begin position="212"/>
        <end position="371"/>
    </location>
</feature>